<organism evidence="2 3">
    <name type="scientific">Pseudomonas aestuarii</name>
    <dbReference type="NCBI Taxonomy" id="3018340"/>
    <lineage>
        <taxon>Bacteria</taxon>
        <taxon>Pseudomonadati</taxon>
        <taxon>Pseudomonadota</taxon>
        <taxon>Gammaproteobacteria</taxon>
        <taxon>Pseudomonadales</taxon>
        <taxon>Pseudomonadaceae</taxon>
        <taxon>Pseudomonas</taxon>
    </lineage>
</organism>
<sequence length="82" mass="8817">MLENSLSQLEQLVSDLVQANKALQSTNVQLSSELAQIKDENETLQLSAIEQEELHGATVQRIQALVELATGSTTVKASPANV</sequence>
<dbReference type="RefSeq" id="WP_271347029.1">
    <property type="nucleotide sequence ID" value="NZ_JAQJZJ010000002.1"/>
</dbReference>
<name>A0ABT4XD54_9PSED</name>
<reference evidence="2 3" key="1">
    <citation type="submission" date="2023-01" db="EMBL/GenBank/DDBJ databases">
        <title>Pseudomonas SA3-5T sp. nov., isolated from tidal flat sediment.</title>
        <authorList>
            <person name="Kim H.S."/>
            <person name="Kim J.-S."/>
            <person name="Suh M.K."/>
            <person name="Eom M.K."/>
            <person name="Lee J.-S."/>
        </authorList>
    </citation>
    <scope>NUCLEOTIDE SEQUENCE [LARGE SCALE GENOMIC DNA]</scope>
    <source>
        <strain evidence="2 3">SA3-5</strain>
    </source>
</reference>
<evidence type="ECO:0000313" key="3">
    <source>
        <dbReference type="Proteomes" id="UP001212042"/>
    </source>
</evidence>
<comment type="caution">
    <text evidence="2">The sequence shown here is derived from an EMBL/GenBank/DDBJ whole genome shotgun (WGS) entry which is preliminary data.</text>
</comment>
<gene>
    <name evidence="2" type="ORF">PH586_07000</name>
</gene>
<feature type="coiled-coil region" evidence="1">
    <location>
        <begin position="2"/>
        <end position="54"/>
    </location>
</feature>
<evidence type="ECO:0000313" key="2">
    <source>
        <dbReference type="EMBL" id="MDA7086128.1"/>
    </source>
</evidence>
<evidence type="ECO:0000256" key="1">
    <source>
        <dbReference type="SAM" id="Coils"/>
    </source>
</evidence>
<proteinExistence type="predicted"/>
<accession>A0ABT4XD54</accession>
<keyword evidence="3" id="KW-1185">Reference proteome</keyword>
<dbReference type="Proteomes" id="UP001212042">
    <property type="component" value="Unassembled WGS sequence"/>
</dbReference>
<evidence type="ECO:0008006" key="4">
    <source>
        <dbReference type="Google" id="ProtNLM"/>
    </source>
</evidence>
<keyword evidence="1" id="KW-0175">Coiled coil</keyword>
<protein>
    <recommendedName>
        <fullName evidence="4">DUF904 domain-containing protein</fullName>
    </recommendedName>
</protein>
<dbReference type="EMBL" id="JAQJZJ010000002">
    <property type="protein sequence ID" value="MDA7086128.1"/>
    <property type="molecule type" value="Genomic_DNA"/>
</dbReference>